<sequence length="569" mass="61833">MSAFVISLGVAWSSSAGAAPHGERGSWSLSAAAPAPPVPIDRGEAIEHRPTTQQLRRAEQLSGAPLQREAQPIQSIRPASAAETVPDARPVRLTSNGAWSWYSDPRVLETSRATYFAYVTRGGSVMLTSLSATDARMETTVLSRYQLSDDHNVPALVVTADGRVVAFWGGHGKAPVQYRVSGPQGAISSTSAVRRLKGSGMEDVRTTYVQAFRMRGVSNQYHLLTRRYSDQNWVLTTSKDLVTWTKPLQLFKNSDTVDHTWPYLEAASAGWKQMHLAVSDGHPVQDPDNSLYHFTFDAATKALRRSDGSWVARPAYPRSGTLVYDGRSLDGRVRVYDLALRGSSPTVAFTTVDRSPDTPGYTYKWATLWGSAWQTRTLARQEEYPEGVSLDSSDATTAYVVTREGEVTQLSELRTADGGVTWRARPVAAQTGAQRTPTTPFGTGGQYSVMWMAGPYTSWTDYRTSLVGESTGPTPISLTASWPSSWASGDGVSARIRAGIGGPDVEGITAWLLVKRPGQPQQYVRSATTDSTGTVHLAINRYYPKGTTVWVFAPAAGDWGAGKSQGRRT</sequence>
<dbReference type="Pfam" id="PF15892">
    <property type="entry name" value="BNR_4"/>
    <property type="match status" value="1"/>
</dbReference>
<gene>
    <name evidence="2" type="ORF">N5P18_14630</name>
</gene>
<evidence type="ECO:0000313" key="3">
    <source>
        <dbReference type="Proteomes" id="UP001381003"/>
    </source>
</evidence>
<organism evidence="2 3">
    <name type="scientific">Janibacter terrae</name>
    <dbReference type="NCBI Taxonomy" id="103817"/>
    <lineage>
        <taxon>Bacteria</taxon>
        <taxon>Bacillati</taxon>
        <taxon>Actinomycetota</taxon>
        <taxon>Actinomycetes</taxon>
        <taxon>Micrococcales</taxon>
        <taxon>Intrasporangiaceae</taxon>
        <taxon>Janibacter</taxon>
    </lineage>
</organism>
<feature type="region of interest" description="Disordered" evidence="1">
    <location>
        <begin position="23"/>
        <end position="43"/>
    </location>
</feature>
<dbReference type="SUPFAM" id="SSF82171">
    <property type="entry name" value="DPP6 N-terminal domain-like"/>
    <property type="match status" value="1"/>
</dbReference>
<dbReference type="RefSeq" id="WP_338538073.1">
    <property type="nucleotide sequence ID" value="NZ_CP104874.1"/>
</dbReference>
<reference evidence="2 3" key="1">
    <citation type="submission" date="2022-09" db="EMBL/GenBank/DDBJ databases">
        <title>Complete genome sequence of Janibacter terrae strain COS04-44, PCL-degrading bacteria isolated from oil spilled coast.</title>
        <authorList>
            <person name="Park H."/>
            <person name="Kim J.Y."/>
            <person name="An S.H."/>
            <person name="Lee C.M."/>
            <person name="Weon H.-Y."/>
        </authorList>
    </citation>
    <scope>NUCLEOTIDE SEQUENCE [LARGE SCALE GENOMIC DNA]</scope>
    <source>
        <strain evidence="2 3">COS04-44</strain>
    </source>
</reference>
<dbReference type="EMBL" id="CP104874">
    <property type="protein sequence ID" value="WWF04888.1"/>
    <property type="molecule type" value="Genomic_DNA"/>
</dbReference>
<keyword evidence="3" id="KW-1185">Reference proteome</keyword>
<feature type="region of interest" description="Disordered" evidence="1">
    <location>
        <begin position="60"/>
        <end position="84"/>
    </location>
</feature>
<proteinExistence type="predicted"/>
<evidence type="ECO:0000256" key="1">
    <source>
        <dbReference type="SAM" id="MobiDB-lite"/>
    </source>
</evidence>
<accession>A0ABZ2FC70</accession>
<dbReference type="Proteomes" id="UP001381003">
    <property type="component" value="Chromosome"/>
</dbReference>
<name>A0ABZ2FC70_9MICO</name>
<protein>
    <submittedName>
        <fullName evidence="2">BNR repeat-containing protein</fullName>
    </submittedName>
</protein>
<evidence type="ECO:0000313" key="2">
    <source>
        <dbReference type="EMBL" id="WWF04888.1"/>
    </source>
</evidence>